<proteinExistence type="inferred from homology"/>
<comment type="catalytic activity">
    <reaction evidence="5 6">
        <text>NAD(+) + ATP = ADP + NADP(+) + H(+)</text>
        <dbReference type="Rhea" id="RHEA:18629"/>
        <dbReference type="ChEBI" id="CHEBI:15378"/>
        <dbReference type="ChEBI" id="CHEBI:30616"/>
        <dbReference type="ChEBI" id="CHEBI:57540"/>
        <dbReference type="ChEBI" id="CHEBI:58349"/>
        <dbReference type="ChEBI" id="CHEBI:456216"/>
        <dbReference type="EC" id="2.7.1.23"/>
    </reaction>
</comment>
<protein>
    <recommendedName>
        <fullName evidence="6">NAD kinase</fullName>
        <ecNumber evidence="6">2.7.1.23</ecNumber>
    </recommendedName>
    <alternativeName>
        <fullName evidence="6">ATP-dependent NAD kinase</fullName>
    </alternativeName>
</protein>
<keyword evidence="4 6" id="KW-0520">NAD</keyword>
<dbReference type="GO" id="GO:0016301">
    <property type="term" value="F:kinase activity"/>
    <property type="evidence" value="ECO:0007669"/>
    <property type="project" value="UniProtKB-KW"/>
</dbReference>
<dbReference type="Gene3D" id="2.60.200.30">
    <property type="entry name" value="Probable inorganic polyphosphate/atp-NAD kinase, domain 2"/>
    <property type="match status" value="1"/>
</dbReference>
<dbReference type="Gene3D" id="3.40.50.10330">
    <property type="entry name" value="Probable inorganic polyphosphate/atp-NAD kinase, domain 1"/>
    <property type="match status" value="1"/>
</dbReference>
<dbReference type="PANTHER" id="PTHR20275">
    <property type="entry name" value="NAD KINASE"/>
    <property type="match status" value="1"/>
</dbReference>
<dbReference type="Pfam" id="PF01513">
    <property type="entry name" value="NAD_kinase"/>
    <property type="match status" value="1"/>
</dbReference>
<evidence type="ECO:0000256" key="4">
    <source>
        <dbReference type="ARBA" id="ARBA00023027"/>
    </source>
</evidence>
<name>A0ABT5ULA1_EUBLI</name>
<keyword evidence="6" id="KW-0963">Cytoplasm</keyword>
<keyword evidence="8" id="KW-1185">Reference proteome</keyword>
<comment type="caution">
    <text evidence="7">The sequence shown here is derived from an EMBL/GenBank/DDBJ whole genome shotgun (WGS) entry which is preliminary data.</text>
</comment>
<dbReference type="Pfam" id="PF20143">
    <property type="entry name" value="NAD_kinase_C"/>
    <property type="match status" value="1"/>
</dbReference>
<evidence type="ECO:0000256" key="2">
    <source>
        <dbReference type="ARBA" id="ARBA00022777"/>
    </source>
</evidence>
<comment type="caution">
    <text evidence="6">Lacks conserved residue(s) required for the propagation of feature annotation.</text>
</comment>
<comment type="function">
    <text evidence="6">Involved in the regulation of the intracellular balance of NAD and NADP, and is a key enzyme in the biosynthesis of NADP. Catalyzes specifically the phosphorylation on 2'-hydroxyl of the adenosine moiety of NAD to yield NADP.</text>
</comment>
<evidence type="ECO:0000256" key="3">
    <source>
        <dbReference type="ARBA" id="ARBA00022857"/>
    </source>
</evidence>
<keyword evidence="1 6" id="KW-0808">Transferase</keyword>
<dbReference type="HAMAP" id="MF_00361">
    <property type="entry name" value="NAD_kinase"/>
    <property type="match status" value="1"/>
</dbReference>
<evidence type="ECO:0000313" key="7">
    <source>
        <dbReference type="EMBL" id="MDE1469694.1"/>
    </source>
</evidence>
<feature type="binding site" evidence="6">
    <location>
        <position position="188"/>
    </location>
    <ligand>
        <name>NAD(+)</name>
        <dbReference type="ChEBI" id="CHEBI:57540"/>
    </ligand>
</feature>
<sequence length="312" mass="34771">MQLTVRTVRRMGKAMMNEVGIYLNCDKSDSVEMAAKCIRYLRGRGIHVALLNHQMEPDGDPGVHIYPKDEFYKKPDCIVVLGGDGTLLSVARASCIYDMPLFGINLGKLGFLTEGEASNYEHLLEALCDGEFFLEKRMMLSSCIHRPNGESETFLALNDVLVKNTGFRMMDIKAYAGKNGENMIDFFRADGLIIASPTGSTAYSLAAGGPVVAPGTDVMIVNPICPHRLHDRAYVIAAEEDITIRFDERERDIIVSFDGQNIIPIGARDEVVVKKAPYTANLVRLNNVNFYDRLRKKLSDDVLSNISNKDRR</sequence>
<feature type="binding site" evidence="6">
    <location>
        <position position="190"/>
    </location>
    <ligand>
        <name>NAD(+)</name>
        <dbReference type="ChEBI" id="CHEBI:57540"/>
    </ligand>
</feature>
<keyword evidence="3 6" id="KW-0521">NADP</keyword>
<keyword evidence="2 6" id="KW-0418">Kinase</keyword>
<dbReference type="SUPFAM" id="SSF111331">
    <property type="entry name" value="NAD kinase/diacylglycerol kinase-like"/>
    <property type="match status" value="1"/>
</dbReference>
<comment type="cofactor">
    <cofactor evidence="6">
        <name>a divalent metal cation</name>
        <dbReference type="ChEBI" id="CHEBI:60240"/>
    </cofactor>
</comment>
<keyword evidence="6" id="KW-0547">Nucleotide-binding</keyword>
<keyword evidence="6" id="KW-0067">ATP-binding</keyword>
<dbReference type="EMBL" id="JAQSVD010000002">
    <property type="protein sequence ID" value="MDE1469694.1"/>
    <property type="molecule type" value="Genomic_DNA"/>
</dbReference>
<feature type="active site" description="Proton acceptor" evidence="6">
    <location>
        <position position="84"/>
    </location>
</feature>
<dbReference type="EC" id="2.7.1.23" evidence="6"/>
<reference evidence="7 8" key="1">
    <citation type="submission" date="2023-02" db="EMBL/GenBank/DDBJ databases">
        <title>Comparative genome analysis of Eubacterium limosum species.</title>
        <authorList>
            <person name="Bak J.E."/>
        </authorList>
    </citation>
    <scope>NUCLEOTIDE SEQUENCE [LARGE SCALE GENOMIC DNA]</scope>
    <source>
        <strain evidence="7 8">KGMB01548</strain>
    </source>
</reference>
<dbReference type="Proteomes" id="UP001215087">
    <property type="component" value="Unassembled WGS sequence"/>
</dbReference>
<dbReference type="InterPro" id="IPR002504">
    <property type="entry name" value="NADK"/>
</dbReference>
<feature type="binding site" evidence="6">
    <location>
        <position position="260"/>
    </location>
    <ligand>
        <name>NAD(+)</name>
        <dbReference type="ChEBI" id="CHEBI:57540"/>
    </ligand>
</feature>
<dbReference type="InterPro" id="IPR017437">
    <property type="entry name" value="ATP-NAD_kinase_PpnK-typ_C"/>
</dbReference>
<comment type="subcellular location">
    <subcellularLocation>
        <location evidence="6">Cytoplasm</location>
    </subcellularLocation>
</comment>
<dbReference type="RefSeq" id="WP_227209041.1">
    <property type="nucleotide sequence ID" value="NZ_CP019962.1"/>
</dbReference>
<evidence type="ECO:0000256" key="6">
    <source>
        <dbReference type="HAMAP-Rule" id="MF_00361"/>
    </source>
</evidence>
<accession>A0ABT5ULA1</accession>
<organism evidence="7 8">
    <name type="scientific">Eubacterium limosum</name>
    <dbReference type="NCBI Taxonomy" id="1736"/>
    <lineage>
        <taxon>Bacteria</taxon>
        <taxon>Bacillati</taxon>
        <taxon>Bacillota</taxon>
        <taxon>Clostridia</taxon>
        <taxon>Eubacteriales</taxon>
        <taxon>Eubacteriaceae</taxon>
        <taxon>Eubacterium</taxon>
    </lineage>
</organism>
<dbReference type="PANTHER" id="PTHR20275:SF0">
    <property type="entry name" value="NAD KINASE"/>
    <property type="match status" value="1"/>
</dbReference>
<feature type="binding site" evidence="6">
    <location>
        <begin position="158"/>
        <end position="159"/>
    </location>
    <ligand>
        <name>NAD(+)</name>
        <dbReference type="ChEBI" id="CHEBI:57540"/>
    </ligand>
</feature>
<dbReference type="InterPro" id="IPR016064">
    <property type="entry name" value="NAD/diacylglycerol_kinase_sf"/>
</dbReference>
<evidence type="ECO:0000313" key="8">
    <source>
        <dbReference type="Proteomes" id="UP001215087"/>
    </source>
</evidence>
<evidence type="ECO:0000256" key="5">
    <source>
        <dbReference type="ARBA" id="ARBA00047925"/>
    </source>
</evidence>
<evidence type="ECO:0000256" key="1">
    <source>
        <dbReference type="ARBA" id="ARBA00022679"/>
    </source>
</evidence>
<feature type="binding site" evidence="6">
    <location>
        <begin position="84"/>
        <end position="85"/>
    </location>
    <ligand>
        <name>NAD(+)</name>
        <dbReference type="ChEBI" id="CHEBI:57540"/>
    </ligand>
</feature>
<gene>
    <name evidence="6" type="primary">nadK</name>
    <name evidence="7" type="ORF">PTZ04_05425</name>
</gene>
<comment type="similarity">
    <text evidence="6">Belongs to the NAD kinase family.</text>
</comment>
<dbReference type="InterPro" id="IPR017438">
    <property type="entry name" value="ATP-NAD_kinase_N"/>
</dbReference>